<organism evidence="2 3">
    <name type="scientific">Streptococcus cristatus</name>
    <dbReference type="NCBI Taxonomy" id="45634"/>
    <lineage>
        <taxon>Bacteria</taxon>
        <taxon>Bacillati</taxon>
        <taxon>Bacillota</taxon>
        <taxon>Bacilli</taxon>
        <taxon>Lactobacillales</taxon>
        <taxon>Streptococcaceae</taxon>
        <taxon>Streptococcus</taxon>
    </lineage>
</organism>
<sequence>MTLYKATKNLVFTSLDQSAIVDEVIELDPEYAKKVNEDLKLTFPDVAAVLVLADGDESVEDKPADEDKLKKPGRKKVDAKASEDAAE</sequence>
<feature type="compositionally biased region" description="Basic and acidic residues" evidence="1">
    <location>
        <begin position="60"/>
        <end position="87"/>
    </location>
</feature>
<gene>
    <name evidence="2" type="ORF">SCRDD08_00939</name>
</gene>
<evidence type="ECO:0000256" key="1">
    <source>
        <dbReference type="SAM" id="MobiDB-lite"/>
    </source>
</evidence>
<dbReference type="AlphaFoldDB" id="A0A139N1W4"/>
<proteinExistence type="predicted"/>
<protein>
    <submittedName>
        <fullName evidence="2">Uncharacterized protein</fullName>
    </submittedName>
</protein>
<dbReference type="EMBL" id="LQRD01000033">
    <property type="protein sequence ID" value="KXT70000.1"/>
    <property type="molecule type" value="Genomic_DNA"/>
</dbReference>
<evidence type="ECO:0000313" key="2">
    <source>
        <dbReference type="EMBL" id="KXT70000.1"/>
    </source>
</evidence>
<dbReference type="RefSeq" id="WP_061422633.1">
    <property type="nucleotide sequence ID" value="NZ_KQ969062.1"/>
</dbReference>
<name>A0A139N1W4_STRCR</name>
<accession>A0A139N1W4</accession>
<dbReference type="STRING" id="45634.SCRDD08_00939"/>
<reference evidence="2 3" key="1">
    <citation type="submission" date="2016-01" db="EMBL/GenBank/DDBJ databases">
        <title>Highly variable Streptococcus oralis are common among viridans streptococci isolated from primates.</title>
        <authorList>
            <person name="Denapaite D."/>
            <person name="Rieger M."/>
            <person name="Koendgen S."/>
            <person name="Brueckner R."/>
            <person name="Ochigava I."/>
            <person name="Kappeler P."/>
            <person name="Maetz-Rensing K."/>
            <person name="Leendertz F."/>
            <person name="Hakenbeck R."/>
        </authorList>
    </citation>
    <scope>NUCLEOTIDE SEQUENCE [LARGE SCALE GENOMIC DNA]</scope>
    <source>
        <strain evidence="2 3">DD08</strain>
    </source>
</reference>
<comment type="caution">
    <text evidence="2">The sequence shown here is derived from an EMBL/GenBank/DDBJ whole genome shotgun (WGS) entry which is preliminary data.</text>
</comment>
<dbReference type="PATRIC" id="fig|45634.12.peg.978"/>
<dbReference type="Proteomes" id="UP000070377">
    <property type="component" value="Unassembled WGS sequence"/>
</dbReference>
<feature type="region of interest" description="Disordered" evidence="1">
    <location>
        <begin position="57"/>
        <end position="87"/>
    </location>
</feature>
<evidence type="ECO:0000313" key="3">
    <source>
        <dbReference type="Proteomes" id="UP000070377"/>
    </source>
</evidence>